<dbReference type="AlphaFoldDB" id="A0A1U7CS15"/>
<dbReference type="OrthoDB" id="237745at2"/>
<organism evidence="2 3">
    <name type="scientific">Paludisphaera borealis</name>
    <dbReference type="NCBI Taxonomy" id="1387353"/>
    <lineage>
        <taxon>Bacteria</taxon>
        <taxon>Pseudomonadati</taxon>
        <taxon>Planctomycetota</taxon>
        <taxon>Planctomycetia</taxon>
        <taxon>Isosphaerales</taxon>
        <taxon>Isosphaeraceae</taxon>
        <taxon>Paludisphaera</taxon>
    </lineage>
</organism>
<proteinExistence type="predicted"/>
<dbReference type="KEGG" id="pbor:BSF38_03268"/>
<evidence type="ECO:0000313" key="2">
    <source>
        <dbReference type="EMBL" id="APW61740.1"/>
    </source>
</evidence>
<reference evidence="3" key="1">
    <citation type="submission" date="2016-12" db="EMBL/GenBank/DDBJ databases">
        <title>Comparative genomics of four Isosphaeraceae planctomycetes: a common pool of plasmids and glycoside hydrolase genes.</title>
        <authorList>
            <person name="Ivanova A."/>
        </authorList>
    </citation>
    <scope>NUCLEOTIDE SEQUENCE [LARGE SCALE GENOMIC DNA]</scope>
    <source>
        <strain evidence="3">PX4</strain>
    </source>
</reference>
<dbReference type="EMBL" id="CP019082">
    <property type="protein sequence ID" value="APW61740.1"/>
    <property type="molecule type" value="Genomic_DNA"/>
</dbReference>
<keyword evidence="1" id="KW-0732">Signal</keyword>
<keyword evidence="3" id="KW-1185">Reference proteome</keyword>
<feature type="signal peptide" evidence="1">
    <location>
        <begin position="1"/>
        <end position="23"/>
    </location>
</feature>
<protein>
    <recommendedName>
        <fullName evidence="4">DUF3352 domain-containing protein</fullName>
    </recommendedName>
</protein>
<gene>
    <name evidence="2" type="ORF">BSF38_03268</name>
</gene>
<evidence type="ECO:0008006" key="4">
    <source>
        <dbReference type="Google" id="ProtNLM"/>
    </source>
</evidence>
<sequence>MLAQLAMCFLVSALGQAPAEASAAWLKAVPGDVDLVIRGRGVEPVSRELVDMIKAMSPRAAQAAVPAISQSLDRFRKLGGGVIGDVPWVGLSRLVPAVGPSGPPFAALVLNDDYDGVVKATNNGAAPALRPQEGGFDEFDSPQGRGPWYAFKGAGFVAIGQDKELIAAIAKPKGKTLDAVLTPALAKPFFAGDVGVFVNASQLSTRYADQIAQGRQAFMGALDQAGQKSPNGPSMDAIKDLYGGLFDAIKDADALTLSLDFAPAGLKLSGQLELKPGADSAKGNAAAQVGPVDLGKLAPGAAFYMYMNMQASTVEKMQNMSLRMISPGGKFGPEMTRALEQFHALGRIETLSSVSFEHGMRAFNVINATDPKVYVAATEAMLSAMKNSDSPLNFYKEVKIERDAQNYQGVSYTHVVAVFDDEKLAKFGAAGGGGGAASLKAIFGGDSFSYWIGADGKRVLQITAPTWDEAKVQIDQFLKADAPVGTLPSFQVVRSALADRASFMMILSAQGFVRMIAAQLAATLNKPELKDLLNLPKEPAFLGFSSTPTAPSGYEFHLSLPSSVGPVFENGLIPVFQGMQGNVKQ</sequence>
<dbReference type="RefSeq" id="WP_076347328.1">
    <property type="nucleotide sequence ID" value="NZ_CP019082.1"/>
</dbReference>
<name>A0A1U7CS15_9BACT</name>
<evidence type="ECO:0000313" key="3">
    <source>
        <dbReference type="Proteomes" id="UP000186309"/>
    </source>
</evidence>
<dbReference type="Proteomes" id="UP000186309">
    <property type="component" value="Chromosome"/>
</dbReference>
<feature type="chain" id="PRO_5012482369" description="DUF3352 domain-containing protein" evidence="1">
    <location>
        <begin position="24"/>
        <end position="585"/>
    </location>
</feature>
<evidence type="ECO:0000256" key="1">
    <source>
        <dbReference type="SAM" id="SignalP"/>
    </source>
</evidence>
<accession>A0A1U7CS15</accession>